<accession>A0A2N3VK55</accession>
<dbReference type="Gene3D" id="1.10.12.10">
    <property type="entry name" value="Lyase 2-enoyl-coa Hydratase, Chain A, domain 2"/>
    <property type="match status" value="1"/>
</dbReference>
<reference evidence="11 12" key="1">
    <citation type="submission" date="2017-12" db="EMBL/GenBank/DDBJ databases">
        <title>Sequencing the genomes of 1000 Actinobacteria strains.</title>
        <authorList>
            <person name="Klenk H.-P."/>
        </authorList>
    </citation>
    <scope>NUCLEOTIDE SEQUENCE [LARGE SCALE GENOMIC DNA]</scope>
    <source>
        <strain evidence="11 12">DSM 44489</strain>
    </source>
</reference>
<dbReference type="RefSeq" id="WP_101467618.1">
    <property type="nucleotide sequence ID" value="NZ_PJMW01000002.1"/>
</dbReference>
<comment type="catalytic activity">
    <reaction evidence="7">
        <text>a 4-saturated-(3S)-3-hydroxyacyl-CoA = a (3E)-enoyl-CoA + H2O</text>
        <dbReference type="Rhea" id="RHEA:20724"/>
        <dbReference type="ChEBI" id="CHEBI:15377"/>
        <dbReference type="ChEBI" id="CHEBI:58521"/>
        <dbReference type="ChEBI" id="CHEBI:137480"/>
        <dbReference type="EC" id="4.2.1.17"/>
    </reaction>
</comment>
<evidence type="ECO:0000256" key="10">
    <source>
        <dbReference type="RuleBase" id="RU003707"/>
    </source>
</evidence>
<dbReference type="CDD" id="cd06558">
    <property type="entry name" value="crotonase-like"/>
    <property type="match status" value="1"/>
</dbReference>
<evidence type="ECO:0000256" key="6">
    <source>
        <dbReference type="ARBA" id="ARBA00023709"/>
    </source>
</evidence>
<dbReference type="Pfam" id="PF00378">
    <property type="entry name" value="ECH_1"/>
    <property type="match status" value="1"/>
</dbReference>
<evidence type="ECO:0000256" key="3">
    <source>
        <dbReference type="ARBA" id="ARBA00012076"/>
    </source>
</evidence>
<organism evidence="11 12">
    <name type="scientific">Nocardia fluminea</name>
    <dbReference type="NCBI Taxonomy" id="134984"/>
    <lineage>
        <taxon>Bacteria</taxon>
        <taxon>Bacillati</taxon>
        <taxon>Actinomycetota</taxon>
        <taxon>Actinomycetes</taxon>
        <taxon>Mycobacteriales</taxon>
        <taxon>Nocardiaceae</taxon>
        <taxon>Nocardia</taxon>
    </lineage>
</organism>
<dbReference type="GO" id="GO:0004300">
    <property type="term" value="F:enoyl-CoA hydratase activity"/>
    <property type="evidence" value="ECO:0007669"/>
    <property type="project" value="UniProtKB-EC"/>
</dbReference>
<keyword evidence="5" id="KW-0456">Lyase</keyword>
<dbReference type="EMBL" id="PJMW01000002">
    <property type="protein sequence ID" value="PKV81988.1"/>
    <property type="molecule type" value="Genomic_DNA"/>
</dbReference>
<evidence type="ECO:0000256" key="7">
    <source>
        <dbReference type="ARBA" id="ARBA00023717"/>
    </source>
</evidence>
<dbReference type="PROSITE" id="PS00166">
    <property type="entry name" value="ENOYL_COA_HYDRATASE"/>
    <property type="match status" value="1"/>
</dbReference>
<evidence type="ECO:0000256" key="1">
    <source>
        <dbReference type="ARBA" id="ARBA00002994"/>
    </source>
</evidence>
<comment type="caution">
    <text evidence="11">The sequence shown here is derived from an EMBL/GenBank/DDBJ whole genome shotgun (WGS) entry which is preliminary data.</text>
</comment>
<name>A0A2N3VK55_9NOCA</name>
<protein>
    <recommendedName>
        <fullName evidence="8">Probable enoyl-CoA hydratase EchA17</fullName>
        <ecNumber evidence="3">4.2.1.17</ecNumber>
    </recommendedName>
    <alternativeName>
        <fullName evidence="9">Probable enoyl-CoA hydratase echA17</fullName>
    </alternativeName>
</protein>
<dbReference type="NCBIfam" id="NF006100">
    <property type="entry name" value="PRK08252.1"/>
    <property type="match status" value="1"/>
</dbReference>
<dbReference type="PANTHER" id="PTHR11941">
    <property type="entry name" value="ENOYL-COA HYDRATASE-RELATED"/>
    <property type="match status" value="1"/>
</dbReference>
<dbReference type="InterPro" id="IPR029045">
    <property type="entry name" value="ClpP/crotonase-like_dom_sf"/>
</dbReference>
<dbReference type="AlphaFoldDB" id="A0A2N3VK55"/>
<evidence type="ECO:0000313" key="11">
    <source>
        <dbReference type="EMBL" id="PKV81988.1"/>
    </source>
</evidence>
<sequence length="262" mass="27177">MTEELALIEKIGNVALITMNRPQAKNAINAEFAAAVGAAFAQAEADPEVRVTVLTGAGTAFSAGADLKAVAAGEPLLPKEYHESGFGGFLRLGLLTKPVIAAVNGFALGGGTEIALACDLVVISEAATLGLPEVKRGLVAAGGGLLRLPQQIPTKLAMEVALTGLPIDPATALSWGLVNRVAPADKVVEVALELAAAIAENAPLAVQISKRVINRGLDLDSEAHAELWKYNDTLAYGNLESEDAREGAMAFVQKRPPVWKGQ</sequence>
<comment type="function">
    <text evidence="1">Could possibly oxidize fatty acids using specific components.</text>
</comment>
<dbReference type="Gene3D" id="3.90.226.10">
    <property type="entry name" value="2-enoyl-CoA Hydratase, Chain A, domain 1"/>
    <property type="match status" value="1"/>
</dbReference>
<dbReference type="SUPFAM" id="SSF52096">
    <property type="entry name" value="ClpP/crotonase"/>
    <property type="match status" value="1"/>
</dbReference>
<dbReference type="EC" id="4.2.1.17" evidence="3"/>
<dbReference type="FunFam" id="3.90.226.10:FF:000009">
    <property type="entry name" value="Carnitinyl-CoA dehydratase"/>
    <property type="match status" value="1"/>
</dbReference>
<evidence type="ECO:0000256" key="5">
    <source>
        <dbReference type="ARBA" id="ARBA00023239"/>
    </source>
</evidence>
<keyword evidence="12" id="KW-1185">Reference proteome</keyword>
<comment type="similarity">
    <text evidence="2 10">Belongs to the enoyl-CoA hydratase/isomerase family.</text>
</comment>
<keyword evidence="4" id="KW-0443">Lipid metabolism</keyword>
<evidence type="ECO:0000256" key="4">
    <source>
        <dbReference type="ARBA" id="ARBA00022832"/>
    </source>
</evidence>
<comment type="catalytic activity">
    <reaction evidence="6">
        <text>a (3S)-3-hydroxyacyl-CoA = a (2E)-enoyl-CoA + H2O</text>
        <dbReference type="Rhea" id="RHEA:16105"/>
        <dbReference type="ChEBI" id="CHEBI:15377"/>
        <dbReference type="ChEBI" id="CHEBI:57318"/>
        <dbReference type="ChEBI" id="CHEBI:58856"/>
        <dbReference type="EC" id="4.2.1.17"/>
    </reaction>
</comment>
<dbReference type="InterPro" id="IPR014748">
    <property type="entry name" value="Enoyl-CoA_hydra_C"/>
</dbReference>
<evidence type="ECO:0000256" key="9">
    <source>
        <dbReference type="ARBA" id="ARBA00073436"/>
    </source>
</evidence>
<dbReference type="InterPro" id="IPR018376">
    <property type="entry name" value="Enoyl-CoA_hyd/isom_CS"/>
</dbReference>
<evidence type="ECO:0000256" key="8">
    <source>
        <dbReference type="ARBA" id="ARBA00039456"/>
    </source>
</evidence>
<evidence type="ECO:0000256" key="2">
    <source>
        <dbReference type="ARBA" id="ARBA00005254"/>
    </source>
</evidence>
<dbReference type="OrthoDB" id="4284283at2"/>
<dbReference type="PANTHER" id="PTHR11941:SF54">
    <property type="entry name" value="ENOYL-COA HYDRATASE, MITOCHONDRIAL"/>
    <property type="match status" value="1"/>
</dbReference>
<evidence type="ECO:0000313" key="12">
    <source>
        <dbReference type="Proteomes" id="UP000233766"/>
    </source>
</evidence>
<keyword evidence="4" id="KW-0276">Fatty acid metabolism</keyword>
<dbReference type="GO" id="GO:0006635">
    <property type="term" value="P:fatty acid beta-oxidation"/>
    <property type="evidence" value="ECO:0007669"/>
    <property type="project" value="TreeGrafter"/>
</dbReference>
<gene>
    <name evidence="11" type="ORF">ATK86_6471</name>
</gene>
<dbReference type="Proteomes" id="UP000233766">
    <property type="component" value="Unassembled WGS sequence"/>
</dbReference>
<proteinExistence type="inferred from homology"/>
<dbReference type="InterPro" id="IPR001753">
    <property type="entry name" value="Enoyl-CoA_hydra/iso"/>
</dbReference>